<dbReference type="EMBL" id="LNTY01000006">
    <property type="protein sequence ID" value="KXF83365.1"/>
    <property type="molecule type" value="Genomic_DNA"/>
</dbReference>
<dbReference type="Proteomes" id="UP000070529">
    <property type="component" value="Unassembled WGS sequence"/>
</dbReference>
<evidence type="ECO:0000313" key="1">
    <source>
        <dbReference type="EMBL" id="KXF83365.1"/>
    </source>
</evidence>
<proteinExistence type="predicted"/>
<dbReference type="OrthoDB" id="9982649at2"/>
<dbReference type="AlphaFoldDB" id="A0A135ID81"/>
<name>A0A135ID81_9GAMM</name>
<sequence>MGEIVSNINSDGFQAWLDMLSTAGSAPINFYTSRQGEPIAIIDVTFPRKPKFTKYQGKWYASM</sequence>
<accession>A0A135ID81</accession>
<comment type="caution">
    <text evidence="1">The sequence shown here is derived from an EMBL/GenBank/DDBJ whole genome shotgun (WGS) entry which is preliminary data.</text>
</comment>
<dbReference type="RefSeq" id="WP_067411636.1">
    <property type="nucleotide sequence ID" value="NZ_LNTY01000006.1"/>
</dbReference>
<keyword evidence="2" id="KW-1185">Reference proteome</keyword>
<evidence type="ECO:0000313" key="2">
    <source>
        <dbReference type="Proteomes" id="UP000070529"/>
    </source>
</evidence>
<gene>
    <name evidence="1" type="ORF">ATN88_06810</name>
</gene>
<organism evidence="1 2">
    <name type="scientific">Enterovibrio coralii</name>
    <dbReference type="NCBI Taxonomy" id="294935"/>
    <lineage>
        <taxon>Bacteria</taxon>
        <taxon>Pseudomonadati</taxon>
        <taxon>Pseudomonadota</taxon>
        <taxon>Gammaproteobacteria</taxon>
        <taxon>Vibrionales</taxon>
        <taxon>Vibrionaceae</taxon>
        <taxon>Enterovibrio</taxon>
    </lineage>
</organism>
<dbReference type="STRING" id="294935.ATN88_06810"/>
<protein>
    <submittedName>
        <fullName evidence="1">Uncharacterized protein</fullName>
    </submittedName>
</protein>
<reference evidence="1 2" key="1">
    <citation type="submission" date="2015-11" db="EMBL/GenBank/DDBJ databases">
        <title>Genomic Taxonomy of the Vibrionaceae.</title>
        <authorList>
            <person name="Gomez-Gil B."/>
            <person name="Enciso-Ibarra J."/>
        </authorList>
    </citation>
    <scope>NUCLEOTIDE SEQUENCE [LARGE SCALE GENOMIC DNA]</scope>
    <source>
        <strain evidence="1 2">CAIM 912</strain>
    </source>
</reference>